<feature type="domain" description="RNA-binding S4" evidence="7">
    <location>
        <begin position="13"/>
        <end position="83"/>
    </location>
</feature>
<name>A0A938X7P4_9FIRM</name>
<dbReference type="InterPro" id="IPR006225">
    <property type="entry name" value="PsdUridine_synth_RluC/D"/>
</dbReference>
<dbReference type="InterPro" id="IPR002942">
    <property type="entry name" value="S4_RNA-bd"/>
</dbReference>
<dbReference type="AlphaFoldDB" id="A0A938X7P4"/>
<comment type="caution">
    <text evidence="8">The sequence shown here is derived from an EMBL/GenBank/DDBJ whole genome shotgun (WGS) entry which is preliminary data.</text>
</comment>
<dbReference type="Pfam" id="PF01479">
    <property type="entry name" value="S4"/>
    <property type="match status" value="1"/>
</dbReference>
<dbReference type="SUPFAM" id="SSF55120">
    <property type="entry name" value="Pseudouridine synthase"/>
    <property type="match status" value="1"/>
</dbReference>
<dbReference type="PROSITE" id="PS01129">
    <property type="entry name" value="PSI_RLU"/>
    <property type="match status" value="1"/>
</dbReference>
<evidence type="ECO:0000259" key="7">
    <source>
        <dbReference type="SMART" id="SM00363"/>
    </source>
</evidence>
<dbReference type="InterPro" id="IPR006224">
    <property type="entry name" value="PsdUridine_synth_RluA-like_CS"/>
</dbReference>
<dbReference type="InterPro" id="IPR006145">
    <property type="entry name" value="PsdUridine_synth_RsuA/RluA"/>
</dbReference>
<keyword evidence="3 6" id="KW-0413">Isomerase</keyword>
<dbReference type="CDD" id="cd00165">
    <property type="entry name" value="S4"/>
    <property type="match status" value="1"/>
</dbReference>
<dbReference type="GO" id="GO:0120159">
    <property type="term" value="F:rRNA pseudouridine synthase activity"/>
    <property type="evidence" value="ECO:0007669"/>
    <property type="project" value="UniProtKB-ARBA"/>
</dbReference>
<evidence type="ECO:0000256" key="6">
    <source>
        <dbReference type="RuleBase" id="RU362028"/>
    </source>
</evidence>
<accession>A0A938X7P4</accession>
<dbReference type="SUPFAM" id="SSF55174">
    <property type="entry name" value="Alpha-L RNA-binding motif"/>
    <property type="match status" value="1"/>
</dbReference>
<dbReference type="EC" id="5.4.99.-" evidence="6"/>
<evidence type="ECO:0000313" key="9">
    <source>
        <dbReference type="Proteomes" id="UP000774750"/>
    </source>
</evidence>
<sequence length="319" mass="36744">MKQFIIKPNDAAQRLDKFLKKAVPKMPQSLLYRAIRQKKIKVNGKRTEISYRLCDGDVVCLYLNDDLFDTAPQEYDFLSAPAELDIVYEDENILLANKKPGLCVHEDNDHSADTLIARILHYLYKKGEYDPKKEQSFTPSLCNRIDRNTSGIVIAAKNAESLRILNERIKERELKKYYLCVASGHFAQKSATLSHFLVRNENESLVRVFDKPQKNGRTILTKYKVLKESKENSLVEVELLTGRTHQIRAHFAYVGHPLIGDGKYGSNAINRRYGQKYQLLCSYKLTFAFSDTEHLLGYLNGRTFTVKNVWFADAFSQTF</sequence>
<feature type="active site" evidence="4">
    <location>
        <position position="146"/>
    </location>
</feature>
<dbReference type="Gene3D" id="3.30.2350.10">
    <property type="entry name" value="Pseudouridine synthase"/>
    <property type="match status" value="1"/>
</dbReference>
<evidence type="ECO:0000256" key="3">
    <source>
        <dbReference type="ARBA" id="ARBA00023235"/>
    </source>
</evidence>
<dbReference type="PROSITE" id="PS50889">
    <property type="entry name" value="S4"/>
    <property type="match status" value="1"/>
</dbReference>
<dbReference type="Pfam" id="PF00849">
    <property type="entry name" value="PseudoU_synth_2"/>
    <property type="match status" value="1"/>
</dbReference>
<dbReference type="InterPro" id="IPR020103">
    <property type="entry name" value="PsdUridine_synth_cat_dom_sf"/>
</dbReference>
<protein>
    <recommendedName>
        <fullName evidence="6">Pseudouridine synthase</fullName>
        <ecNumber evidence="6">5.4.99.-</ecNumber>
    </recommendedName>
</protein>
<dbReference type="Gene3D" id="3.10.290.10">
    <property type="entry name" value="RNA-binding S4 domain"/>
    <property type="match status" value="1"/>
</dbReference>
<proteinExistence type="inferred from homology"/>
<keyword evidence="5" id="KW-0694">RNA-binding</keyword>
<organism evidence="8 9">
    <name type="scientific">Merdimmobilis hominis</name>
    <dbReference type="NCBI Taxonomy" id="2897707"/>
    <lineage>
        <taxon>Bacteria</taxon>
        <taxon>Bacillati</taxon>
        <taxon>Bacillota</taxon>
        <taxon>Clostridia</taxon>
        <taxon>Eubacteriales</taxon>
        <taxon>Oscillospiraceae</taxon>
        <taxon>Merdimmobilis</taxon>
    </lineage>
</organism>
<dbReference type="SMART" id="SM00363">
    <property type="entry name" value="S4"/>
    <property type="match status" value="1"/>
</dbReference>
<dbReference type="PANTHER" id="PTHR21600">
    <property type="entry name" value="MITOCHONDRIAL RNA PSEUDOURIDINE SYNTHASE"/>
    <property type="match status" value="1"/>
</dbReference>
<dbReference type="InterPro" id="IPR050188">
    <property type="entry name" value="RluA_PseudoU_synthase"/>
</dbReference>
<dbReference type="Proteomes" id="UP000774750">
    <property type="component" value="Unassembled WGS sequence"/>
</dbReference>
<comment type="catalytic activity">
    <reaction evidence="1 6">
        <text>a uridine in RNA = a pseudouridine in RNA</text>
        <dbReference type="Rhea" id="RHEA:48348"/>
        <dbReference type="Rhea" id="RHEA-COMP:12068"/>
        <dbReference type="Rhea" id="RHEA-COMP:12069"/>
        <dbReference type="ChEBI" id="CHEBI:65314"/>
        <dbReference type="ChEBI" id="CHEBI:65315"/>
    </reaction>
</comment>
<dbReference type="InterPro" id="IPR036986">
    <property type="entry name" value="S4_RNA-bd_sf"/>
</dbReference>
<reference evidence="8" key="2">
    <citation type="journal article" date="2021" name="Sci. Rep.">
        <title>The distribution of antibiotic resistance genes in chicken gut microbiota commensals.</title>
        <authorList>
            <person name="Juricova H."/>
            <person name="Matiasovicova J."/>
            <person name="Kubasova T."/>
            <person name="Cejkova D."/>
            <person name="Rychlik I."/>
        </authorList>
    </citation>
    <scope>NUCLEOTIDE SEQUENCE</scope>
    <source>
        <strain evidence="8">An559</strain>
    </source>
</reference>
<evidence type="ECO:0000256" key="2">
    <source>
        <dbReference type="ARBA" id="ARBA00010876"/>
    </source>
</evidence>
<comment type="similarity">
    <text evidence="2 6">Belongs to the pseudouridine synthase RluA family.</text>
</comment>
<dbReference type="RefSeq" id="WP_204445899.1">
    <property type="nucleotide sequence ID" value="NZ_JACJKY010000007.1"/>
</dbReference>
<gene>
    <name evidence="8" type="ORF">H6A12_06090</name>
</gene>
<dbReference type="GO" id="GO:0003723">
    <property type="term" value="F:RNA binding"/>
    <property type="evidence" value="ECO:0007669"/>
    <property type="project" value="UniProtKB-KW"/>
</dbReference>
<evidence type="ECO:0000313" key="8">
    <source>
        <dbReference type="EMBL" id="MBM6920721.1"/>
    </source>
</evidence>
<keyword evidence="9" id="KW-1185">Reference proteome</keyword>
<dbReference type="NCBIfam" id="TIGR00005">
    <property type="entry name" value="rluA_subfam"/>
    <property type="match status" value="1"/>
</dbReference>
<dbReference type="EMBL" id="JACJKY010000007">
    <property type="protein sequence ID" value="MBM6920721.1"/>
    <property type="molecule type" value="Genomic_DNA"/>
</dbReference>
<comment type="function">
    <text evidence="6">Responsible for synthesis of pseudouridine from uracil.</text>
</comment>
<reference evidence="8" key="1">
    <citation type="submission" date="2020-08" db="EMBL/GenBank/DDBJ databases">
        <authorList>
            <person name="Cejkova D."/>
            <person name="Kubasova T."/>
            <person name="Jahodarova E."/>
            <person name="Rychlik I."/>
        </authorList>
    </citation>
    <scope>NUCLEOTIDE SEQUENCE</scope>
    <source>
        <strain evidence="8">An559</strain>
    </source>
</reference>
<dbReference type="CDD" id="cd02869">
    <property type="entry name" value="PseudoU_synth_RluA_like"/>
    <property type="match status" value="1"/>
</dbReference>
<dbReference type="GO" id="GO:0000455">
    <property type="term" value="P:enzyme-directed rRNA pseudouridine synthesis"/>
    <property type="evidence" value="ECO:0007669"/>
    <property type="project" value="UniProtKB-ARBA"/>
</dbReference>
<evidence type="ECO:0000256" key="5">
    <source>
        <dbReference type="PROSITE-ProRule" id="PRU00182"/>
    </source>
</evidence>
<evidence type="ECO:0000256" key="4">
    <source>
        <dbReference type="PIRSR" id="PIRSR606225-1"/>
    </source>
</evidence>
<evidence type="ECO:0000256" key="1">
    <source>
        <dbReference type="ARBA" id="ARBA00000073"/>
    </source>
</evidence>